<dbReference type="Pfam" id="PF04014">
    <property type="entry name" value="MazE_antitoxin"/>
    <property type="match status" value="1"/>
</dbReference>
<reference evidence="2 3" key="1">
    <citation type="journal article" date="2016" name="Nat. Commun.">
        <title>Thousands of microbial genomes shed light on interconnected biogeochemical processes in an aquifer system.</title>
        <authorList>
            <person name="Anantharaman K."/>
            <person name="Brown C.T."/>
            <person name="Hug L.A."/>
            <person name="Sharon I."/>
            <person name="Castelle C.J."/>
            <person name="Probst A.J."/>
            <person name="Thomas B.C."/>
            <person name="Singh A."/>
            <person name="Wilkins M.J."/>
            <person name="Karaoz U."/>
            <person name="Brodie E.L."/>
            <person name="Williams K.H."/>
            <person name="Hubbard S.S."/>
            <person name="Banfield J.F."/>
        </authorList>
    </citation>
    <scope>NUCLEOTIDE SEQUENCE [LARGE SCALE GENOMIC DNA]</scope>
</reference>
<dbReference type="SMART" id="SM00966">
    <property type="entry name" value="SpoVT_AbrB"/>
    <property type="match status" value="1"/>
</dbReference>
<organism evidence="2 3">
    <name type="scientific">Candidatus Curtissbacteria bacterium RIFCSPHIGHO2_01_FULL_40_12</name>
    <dbReference type="NCBI Taxonomy" id="1797710"/>
    <lineage>
        <taxon>Bacteria</taxon>
        <taxon>Candidatus Curtissiibacteriota</taxon>
    </lineage>
</organism>
<dbReference type="Gene3D" id="2.10.260.10">
    <property type="match status" value="1"/>
</dbReference>
<accession>A0A1F5G6Y6</accession>
<dbReference type="InterPro" id="IPR007159">
    <property type="entry name" value="SpoVT-AbrB_dom"/>
</dbReference>
<evidence type="ECO:0000313" key="2">
    <source>
        <dbReference type="EMBL" id="OGD87640.1"/>
    </source>
</evidence>
<name>A0A1F5G6Y6_9BACT</name>
<dbReference type="SUPFAM" id="SSF89447">
    <property type="entry name" value="AbrB/MazE/MraZ-like"/>
    <property type="match status" value="1"/>
</dbReference>
<protein>
    <recommendedName>
        <fullName evidence="1">SpoVT-AbrB domain-containing protein</fullName>
    </recommendedName>
</protein>
<feature type="domain" description="SpoVT-AbrB" evidence="1">
    <location>
        <begin position="4"/>
        <end position="51"/>
    </location>
</feature>
<dbReference type="InterPro" id="IPR037914">
    <property type="entry name" value="SpoVT-AbrB_sf"/>
</dbReference>
<dbReference type="AlphaFoldDB" id="A0A1F5G6Y6"/>
<dbReference type="EMBL" id="MFAY01000056">
    <property type="protein sequence ID" value="OGD87640.1"/>
    <property type="molecule type" value="Genomic_DNA"/>
</dbReference>
<dbReference type="Proteomes" id="UP000178577">
    <property type="component" value="Unassembled WGS sequence"/>
</dbReference>
<dbReference type="NCBIfam" id="TIGR01439">
    <property type="entry name" value="lp_hng_hel_AbrB"/>
    <property type="match status" value="1"/>
</dbReference>
<proteinExistence type="predicted"/>
<evidence type="ECO:0000259" key="1">
    <source>
        <dbReference type="SMART" id="SM00966"/>
    </source>
</evidence>
<sequence>MQQVTVGTKYQVVIPKEVRRKIKDIKPGQQVKIYSEDESTITIKITPKDWIARTYGMMAEAWKGIDTTQYLNDLRNEWEERLAEQAKIWESSKISLSERNKKSSKR</sequence>
<evidence type="ECO:0000313" key="3">
    <source>
        <dbReference type="Proteomes" id="UP000178577"/>
    </source>
</evidence>
<dbReference type="GO" id="GO:0003677">
    <property type="term" value="F:DNA binding"/>
    <property type="evidence" value="ECO:0007669"/>
    <property type="project" value="InterPro"/>
</dbReference>
<comment type="caution">
    <text evidence="2">The sequence shown here is derived from an EMBL/GenBank/DDBJ whole genome shotgun (WGS) entry which is preliminary data.</text>
</comment>
<gene>
    <name evidence="2" type="ORF">A2693_01665</name>
</gene>